<dbReference type="EMBL" id="CP019602">
    <property type="protein sequence ID" value="ARU15761.1"/>
    <property type="molecule type" value="Genomic_DNA"/>
</dbReference>
<evidence type="ECO:0000313" key="10">
    <source>
        <dbReference type="Proteomes" id="UP000195807"/>
    </source>
</evidence>
<keyword evidence="4" id="KW-0799">Topoisomerase</keyword>
<keyword evidence="5" id="KW-0238">DNA-binding</keyword>
<evidence type="ECO:0000259" key="8">
    <source>
        <dbReference type="Pfam" id="PF21338"/>
    </source>
</evidence>
<comment type="catalytic activity">
    <reaction evidence="1">
        <text>ATP-independent breakage of single-stranded DNA, followed by passage and rejoining.</text>
        <dbReference type="EC" id="5.6.2.1"/>
    </reaction>
</comment>
<comment type="similarity">
    <text evidence="2">Belongs to the type IB topoisomerase family.</text>
</comment>
<evidence type="ECO:0000259" key="7">
    <source>
        <dbReference type="Pfam" id="PF01028"/>
    </source>
</evidence>
<feature type="domain" description="DNA topoisomerase I catalytic core eukaryotic-type" evidence="7">
    <location>
        <begin position="91"/>
        <end position="264"/>
    </location>
</feature>
<dbReference type="GO" id="GO:0003917">
    <property type="term" value="F:DNA topoisomerase type I (single strand cut, ATP-independent) activity"/>
    <property type="evidence" value="ECO:0007669"/>
    <property type="project" value="UniProtKB-EC"/>
</dbReference>
<dbReference type="SUPFAM" id="SSF55869">
    <property type="entry name" value="DNA topoisomerase I domain"/>
    <property type="match status" value="1"/>
</dbReference>
<dbReference type="STRING" id="450378.GCA_001661675_01134"/>
<dbReference type="Pfam" id="PF01028">
    <property type="entry name" value="Topoisom_I"/>
    <property type="match status" value="1"/>
</dbReference>
<organism evidence="9 10">
    <name type="scientific">Croceicoccus marinus</name>
    <dbReference type="NCBI Taxonomy" id="450378"/>
    <lineage>
        <taxon>Bacteria</taxon>
        <taxon>Pseudomonadati</taxon>
        <taxon>Pseudomonadota</taxon>
        <taxon>Alphaproteobacteria</taxon>
        <taxon>Sphingomonadales</taxon>
        <taxon>Erythrobacteraceae</taxon>
        <taxon>Croceicoccus</taxon>
    </lineage>
</organism>
<evidence type="ECO:0000256" key="2">
    <source>
        <dbReference type="ARBA" id="ARBA00006645"/>
    </source>
</evidence>
<evidence type="ECO:0000256" key="6">
    <source>
        <dbReference type="ARBA" id="ARBA00023235"/>
    </source>
</evidence>
<dbReference type="EC" id="5.6.2.1" evidence="3"/>
<sequence>MASSAQPGELSKLIYVDDSLPGITRRKSGKGWAYFDPKGSRIKDRVEIDRLNSVALPPAYADAWYCPAANGHILATGIDARGRKQYRYHPDFRSHQDGEKFDRCLAFGKALPLVRKQVAEDLAESTVTRERAIASVVRLLDLGRLRVGNESYAKRNKSFGATTLRSRHAEVKAGRLRLRFKGKSGQNREVVLTDRVLAKTVREMHELPGQHLFRYVGDDGEPHSVSSCDVNDYLRKSMGEDFTAKDFRTFHGSVLAFTELANANGRVPIRQLLEVVAGKLGNTPAVTRKSYIHPAVIALVDQQLRWRAALKFPRKTRWQSREERALIALLEKSPSAADLLAA</sequence>
<dbReference type="InterPro" id="IPR035447">
    <property type="entry name" value="DNA_topo_I_N_sf"/>
</dbReference>
<dbReference type="InterPro" id="IPR011010">
    <property type="entry name" value="DNA_brk_join_enz"/>
</dbReference>
<dbReference type="PROSITE" id="PS52038">
    <property type="entry name" value="TOPO_IB_2"/>
    <property type="match status" value="1"/>
</dbReference>
<dbReference type="PRINTS" id="PR00416">
    <property type="entry name" value="EUTPISMRASEI"/>
</dbReference>
<dbReference type="Gene3D" id="3.30.66.10">
    <property type="entry name" value="DNA topoisomerase I domain"/>
    <property type="match status" value="1"/>
</dbReference>
<evidence type="ECO:0000256" key="1">
    <source>
        <dbReference type="ARBA" id="ARBA00000213"/>
    </source>
</evidence>
<protein>
    <recommendedName>
        <fullName evidence="3">DNA topoisomerase</fullName>
        <ecNumber evidence="3">5.6.2.1</ecNumber>
    </recommendedName>
</protein>
<keyword evidence="10" id="KW-1185">Reference proteome</keyword>
<dbReference type="GO" id="GO:0006265">
    <property type="term" value="P:DNA topological change"/>
    <property type="evidence" value="ECO:0007669"/>
    <property type="project" value="InterPro"/>
</dbReference>
<evidence type="ECO:0000256" key="5">
    <source>
        <dbReference type="ARBA" id="ARBA00023125"/>
    </source>
</evidence>
<dbReference type="RefSeq" id="WP_066843812.1">
    <property type="nucleotide sequence ID" value="NZ_CP019602.1"/>
</dbReference>
<name>A0A1Z1FAD6_9SPHN</name>
<dbReference type="InterPro" id="IPR049331">
    <property type="entry name" value="Top1B_N_bact"/>
</dbReference>
<dbReference type="GO" id="GO:0003677">
    <property type="term" value="F:DNA binding"/>
    <property type="evidence" value="ECO:0007669"/>
    <property type="project" value="UniProtKB-KW"/>
</dbReference>
<feature type="domain" description="DNA topoisomerase IB N-terminal" evidence="8">
    <location>
        <begin position="31"/>
        <end position="79"/>
    </location>
</feature>
<dbReference type="Pfam" id="PF21338">
    <property type="entry name" value="Top1B_N_bact"/>
    <property type="match status" value="1"/>
</dbReference>
<evidence type="ECO:0000256" key="3">
    <source>
        <dbReference type="ARBA" id="ARBA00012891"/>
    </source>
</evidence>
<keyword evidence="6 9" id="KW-0413">Isomerase</keyword>
<dbReference type="InterPro" id="IPR013500">
    <property type="entry name" value="TopoI_cat_euk"/>
</dbReference>
<dbReference type="Gene3D" id="3.90.15.10">
    <property type="entry name" value="Topoisomerase I, Chain A, domain 3"/>
    <property type="match status" value="1"/>
</dbReference>
<dbReference type="Gene3D" id="1.10.132.120">
    <property type="match status" value="1"/>
</dbReference>
<dbReference type="InterPro" id="IPR014711">
    <property type="entry name" value="TopoI_cat_a-hlx-sub_euk"/>
</dbReference>
<reference evidence="9 10" key="1">
    <citation type="submission" date="2017-01" db="EMBL/GenBank/DDBJ databases">
        <title>Complete genome sequence of esterase-producing bacterium Croceicoccus marinus E4A9.</title>
        <authorList>
            <person name="Wu Y.-H."/>
            <person name="Cheng H."/>
            <person name="Xu L."/>
            <person name="Huo Y.-Y."/>
            <person name="Wang C.-S."/>
            <person name="Xu X.-W."/>
        </authorList>
    </citation>
    <scope>NUCLEOTIDE SEQUENCE [LARGE SCALE GENOMIC DNA]</scope>
    <source>
        <strain evidence="9 10">E4A9</strain>
    </source>
</reference>
<proteinExistence type="inferred from homology"/>
<accession>A0A1Z1FAD6</accession>
<evidence type="ECO:0000313" key="9">
    <source>
        <dbReference type="EMBL" id="ARU15761.1"/>
    </source>
</evidence>
<dbReference type="SUPFAM" id="SSF56349">
    <property type="entry name" value="DNA breaking-rejoining enzymes"/>
    <property type="match status" value="1"/>
</dbReference>
<gene>
    <name evidence="9" type="ORF">A9D14_05670</name>
</gene>
<dbReference type="Proteomes" id="UP000195807">
    <property type="component" value="Chromosome"/>
</dbReference>
<dbReference type="InterPro" id="IPR001631">
    <property type="entry name" value="TopoI"/>
</dbReference>
<dbReference type="OrthoDB" id="9778962at2"/>
<dbReference type="AlphaFoldDB" id="A0A1Z1FAD6"/>
<dbReference type="KEGG" id="cman:A9D14_05670"/>
<evidence type="ECO:0000256" key="4">
    <source>
        <dbReference type="ARBA" id="ARBA00023029"/>
    </source>
</evidence>